<keyword evidence="4 6" id="KW-0472">Membrane</keyword>
<evidence type="ECO:0000313" key="9">
    <source>
        <dbReference type="Proteomes" id="UP001144673"/>
    </source>
</evidence>
<evidence type="ECO:0000256" key="3">
    <source>
        <dbReference type="ARBA" id="ARBA00022989"/>
    </source>
</evidence>
<feature type="region of interest" description="Disordered" evidence="5">
    <location>
        <begin position="183"/>
        <end position="236"/>
    </location>
</feature>
<gene>
    <name evidence="8" type="ORF">LMH87_004357</name>
</gene>
<protein>
    <recommendedName>
        <fullName evidence="10">Mid2 domain-containing protein</fullName>
    </recommendedName>
</protein>
<dbReference type="GeneID" id="80891516"/>
<accession>A0A9W8Q571</accession>
<keyword evidence="9" id="KW-1185">Reference proteome</keyword>
<proteinExistence type="predicted"/>
<dbReference type="Proteomes" id="UP001144673">
    <property type="component" value="Chromosome 2"/>
</dbReference>
<reference evidence="8" key="1">
    <citation type="journal article" date="2023" name="Access Microbiol">
        <title>De-novo genome assembly for Akanthomyces muscarius, a biocontrol agent of insect agricultural pests.</title>
        <authorList>
            <person name="Erdos Z."/>
            <person name="Studholme D.J."/>
            <person name="Raymond B."/>
            <person name="Sharma M."/>
        </authorList>
    </citation>
    <scope>NUCLEOTIDE SEQUENCE</scope>
    <source>
        <strain evidence="8">Ve6</strain>
    </source>
</reference>
<evidence type="ECO:0000256" key="5">
    <source>
        <dbReference type="SAM" id="MobiDB-lite"/>
    </source>
</evidence>
<comment type="caution">
    <text evidence="8">The sequence shown here is derived from an EMBL/GenBank/DDBJ whole genome shotgun (WGS) entry which is preliminary data.</text>
</comment>
<feature type="transmembrane region" description="Helical" evidence="6">
    <location>
        <begin position="238"/>
        <end position="261"/>
    </location>
</feature>
<evidence type="ECO:0008006" key="10">
    <source>
        <dbReference type="Google" id="ProtNLM"/>
    </source>
</evidence>
<dbReference type="PANTHER" id="PTHR15549">
    <property type="entry name" value="PAIRED IMMUNOGLOBULIN-LIKE TYPE 2 RECEPTOR"/>
    <property type="match status" value="1"/>
</dbReference>
<dbReference type="InterPro" id="IPR051694">
    <property type="entry name" value="Immunoregulatory_rcpt-like"/>
</dbReference>
<dbReference type="AlphaFoldDB" id="A0A9W8Q571"/>
<dbReference type="RefSeq" id="XP_056049179.1">
    <property type="nucleotide sequence ID" value="XM_056195563.1"/>
</dbReference>
<feature type="compositionally biased region" description="Polar residues" evidence="5">
    <location>
        <begin position="349"/>
        <end position="365"/>
    </location>
</feature>
<evidence type="ECO:0000313" key="8">
    <source>
        <dbReference type="EMBL" id="KAJ4145509.1"/>
    </source>
</evidence>
<name>A0A9W8Q571_AKAMU</name>
<feature type="region of interest" description="Disordered" evidence="5">
    <location>
        <begin position="271"/>
        <end position="392"/>
    </location>
</feature>
<organism evidence="8 9">
    <name type="scientific">Akanthomyces muscarius</name>
    <name type="common">Entomopathogenic fungus</name>
    <name type="synonym">Lecanicillium muscarium</name>
    <dbReference type="NCBI Taxonomy" id="2231603"/>
    <lineage>
        <taxon>Eukaryota</taxon>
        <taxon>Fungi</taxon>
        <taxon>Dikarya</taxon>
        <taxon>Ascomycota</taxon>
        <taxon>Pezizomycotina</taxon>
        <taxon>Sordariomycetes</taxon>
        <taxon>Hypocreomycetidae</taxon>
        <taxon>Hypocreales</taxon>
        <taxon>Cordycipitaceae</taxon>
        <taxon>Akanthomyces</taxon>
    </lineage>
</organism>
<dbReference type="EMBL" id="JAJHUN010000011">
    <property type="protein sequence ID" value="KAJ4145509.1"/>
    <property type="molecule type" value="Genomic_DNA"/>
</dbReference>
<evidence type="ECO:0000256" key="6">
    <source>
        <dbReference type="SAM" id="Phobius"/>
    </source>
</evidence>
<keyword evidence="3 6" id="KW-1133">Transmembrane helix</keyword>
<sequence>MPSCWAVLGSVLVAIQPIAASHVPESPNNVEQTNAAVASNYLLGVSPRITDAPFPDPRSLAGRADAFDRNTDTCGFYSDGFPLRCFATTATCGYGSKFAACCAQGTTCSTFFTGCYGFTDALNGSCSSAKLKTEPQMACCYDRSTPNCVLHTLVVSSTSLGVWGCATTLTGETIYTTNPFLKTTSDSTSSSRTRSSSTPQSTSTSTTTTTSASGSSTSSSAADKNSGIGGEKKSNTGAIVGGVVGGVGALAIIGAAIFFFMRSRKKKSVDNSPNAAAAAQPMLHHPQQSPPPPGQGSPFGYHHPQGGSPAYDPNMAYQHYQGGGSPQPYPPPSQSPYDPRQSGYAGWGQQPSPGAMGSTSPSHTASGPHHGPAVELSDSRATGTGGNRAELG</sequence>
<keyword evidence="7" id="KW-0732">Signal</keyword>
<evidence type="ECO:0000256" key="1">
    <source>
        <dbReference type="ARBA" id="ARBA00004167"/>
    </source>
</evidence>
<comment type="subcellular location">
    <subcellularLocation>
        <location evidence="1">Membrane</location>
        <topology evidence="1">Single-pass membrane protein</topology>
    </subcellularLocation>
</comment>
<evidence type="ECO:0000256" key="2">
    <source>
        <dbReference type="ARBA" id="ARBA00022692"/>
    </source>
</evidence>
<feature type="compositionally biased region" description="Low complexity" evidence="5">
    <location>
        <begin position="183"/>
        <end position="220"/>
    </location>
</feature>
<dbReference type="GO" id="GO:0016020">
    <property type="term" value="C:membrane"/>
    <property type="evidence" value="ECO:0007669"/>
    <property type="project" value="UniProtKB-SubCell"/>
</dbReference>
<dbReference type="GO" id="GO:0071944">
    <property type="term" value="C:cell periphery"/>
    <property type="evidence" value="ECO:0007669"/>
    <property type="project" value="UniProtKB-ARBA"/>
</dbReference>
<evidence type="ECO:0000256" key="4">
    <source>
        <dbReference type="ARBA" id="ARBA00023136"/>
    </source>
</evidence>
<feature type="signal peptide" evidence="7">
    <location>
        <begin position="1"/>
        <end position="20"/>
    </location>
</feature>
<dbReference type="KEGG" id="amus:LMH87_004357"/>
<evidence type="ECO:0000256" key="7">
    <source>
        <dbReference type="SAM" id="SignalP"/>
    </source>
</evidence>
<feature type="chain" id="PRO_5040915271" description="Mid2 domain-containing protein" evidence="7">
    <location>
        <begin position="21"/>
        <end position="392"/>
    </location>
</feature>
<keyword evidence="2 6" id="KW-0812">Transmembrane</keyword>